<dbReference type="GO" id="GO:0016787">
    <property type="term" value="F:hydrolase activity"/>
    <property type="evidence" value="ECO:0007669"/>
    <property type="project" value="UniProtKB-KW"/>
</dbReference>
<dbReference type="InterPro" id="IPR047139">
    <property type="entry name" value="ANKZ1/VMS1"/>
</dbReference>
<comment type="caution">
    <text evidence="13">The sequence shown here is derived from an EMBL/GenBank/DDBJ whole genome shotgun (WGS) entry which is preliminary data.</text>
</comment>
<gene>
    <name evidence="13" type="ORF">PHJA_000907000</name>
</gene>
<keyword evidence="9" id="KW-0175">Coiled coil</keyword>
<keyword evidence="11" id="KW-0812">Transmembrane</keyword>
<evidence type="ECO:0000313" key="13">
    <source>
        <dbReference type="EMBL" id="GFP87633.1"/>
    </source>
</evidence>
<keyword evidence="8" id="KW-0040">ANK repeat</keyword>
<comment type="domain">
    <text evidence="10">The VLRF1 domain mediates binding to the 60S ribosomal subunit.</text>
</comment>
<name>A0A830BUJ9_9LAMI</name>
<evidence type="ECO:0000256" key="10">
    <source>
        <dbReference type="PROSITE-ProRule" id="PRU01389"/>
    </source>
</evidence>
<keyword evidence="11" id="KW-0472">Membrane</keyword>
<keyword evidence="3 10" id="KW-0963">Cytoplasm</keyword>
<dbReference type="AlphaFoldDB" id="A0A830BUJ9"/>
<reference evidence="13" key="1">
    <citation type="submission" date="2020-07" db="EMBL/GenBank/DDBJ databases">
        <title>Ethylene signaling mediates host invasion by parasitic plants.</title>
        <authorList>
            <person name="Yoshida S."/>
        </authorList>
    </citation>
    <scope>NUCLEOTIDE SEQUENCE</scope>
    <source>
        <strain evidence="13">Okayama</strain>
    </source>
</reference>
<keyword evidence="11" id="KW-1133">Transmembrane helix</keyword>
<dbReference type="EMBL" id="BMAC01000150">
    <property type="protein sequence ID" value="GFP87633.1"/>
    <property type="molecule type" value="Genomic_DNA"/>
</dbReference>
<dbReference type="Proteomes" id="UP000653305">
    <property type="component" value="Unassembled WGS sequence"/>
</dbReference>
<dbReference type="GO" id="GO:0005737">
    <property type="term" value="C:cytoplasm"/>
    <property type="evidence" value="ECO:0007669"/>
    <property type="project" value="UniProtKB-SubCell"/>
</dbReference>
<keyword evidence="4 10" id="KW-0540">Nuclease</keyword>
<comment type="subcellular location">
    <subcellularLocation>
        <location evidence="1">Cytoplasm</location>
    </subcellularLocation>
</comment>
<dbReference type="PROSITE" id="PS52044">
    <property type="entry name" value="VLRF1"/>
    <property type="match status" value="1"/>
</dbReference>
<evidence type="ECO:0000256" key="11">
    <source>
        <dbReference type="SAM" id="Phobius"/>
    </source>
</evidence>
<evidence type="ECO:0000256" key="4">
    <source>
        <dbReference type="ARBA" id="ARBA00022722"/>
    </source>
</evidence>
<protein>
    <submittedName>
        <fullName evidence="13">Ankyrin repeat and zinc finger domain-containing protein 1</fullName>
    </submittedName>
</protein>
<evidence type="ECO:0000256" key="9">
    <source>
        <dbReference type="ARBA" id="ARBA00023054"/>
    </source>
</evidence>
<sequence length="224" mass="25651">MEQPLIPCVKTMMCRVSLDQRMRMRERELQTMRICWDFKKKNIYGTAKTGRVSVWRCLLLDESKNISFETDRSLIMNEAGVIYLSQREVIEKLKYIIRELRDSTCLRIVLLARGGHFARCVFDGNCLVAHKTFHKYVIRAKAGKKQSSKDAGGGRTIYSVGASLRQYNELGLKRISQNYLLYGNLILSLPLAFSFTLLQITANSFMTGINLTSPVSIMQLKISH</sequence>
<evidence type="ECO:0000256" key="6">
    <source>
        <dbReference type="ARBA" id="ARBA00022759"/>
    </source>
</evidence>
<feature type="active site" evidence="10">
    <location>
        <position position="146"/>
    </location>
</feature>
<dbReference type="PANTHER" id="PTHR16036:SF2">
    <property type="entry name" value="TRNA ENDONUCLEASE ANKZF1"/>
    <property type="match status" value="1"/>
</dbReference>
<dbReference type="InterPro" id="IPR041175">
    <property type="entry name" value="VLRF1/Vms1"/>
</dbReference>
<feature type="transmembrane region" description="Helical" evidence="11">
    <location>
        <begin position="179"/>
        <end position="202"/>
    </location>
</feature>
<evidence type="ECO:0000256" key="3">
    <source>
        <dbReference type="ARBA" id="ARBA00022490"/>
    </source>
</evidence>
<dbReference type="PANTHER" id="PTHR16036">
    <property type="entry name" value="ANKYRIN REPEAT AND ZINC FINGER DOMAIN-CONTAINING PROTEIN 1"/>
    <property type="match status" value="1"/>
</dbReference>
<accession>A0A830BUJ9</accession>
<evidence type="ECO:0000256" key="5">
    <source>
        <dbReference type="ARBA" id="ARBA00022737"/>
    </source>
</evidence>
<dbReference type="GO" id="GO:0004519">
    <property type="term" value="F:endonuclease activity"/>
    <property type="evidence" value="ECO:0007669"/>
    <property type="project" value="UniProtKB-KW"/>
</dbReference>
<keyword evidence="5" id="KW-0677">Repeat</keyword>
<evidence type="ECO:0000259" key="12">
    <source>
        <dbReference type="PROSITE" id="PS52044"/>
    </source>
</evidence>
<evidence type="ECO:0000256" key="8">
    <source>
        <dbReference type="ARBA" id="ARBA00023043"/>
    </source>
</evidence>
<keyword evidence="14" id="KW-1185">Reference proteome</keyword>
<feature type="domain" description="VLRF1" evidence="12">
    <location>
        <begin position="103"/>
        <end position="224"/>
    </location>
</feature>
<comment type="similarity">
    <text evidence="2 10">Belongs to the ANKZF1/VMS1 family.</text>
</comment>
<evidence type="ECO:0000313" key="14">
    <source>
        <dbReference type="Proteomes" id="UP000653305"/>
    </source>
</evidence>
<keyword evidence="6 10" id="KW-0255">Endonuclease</keyword>
<keyword evidence="7 10" id="KW-0378">Hydrolase</keyword>
<proteinExistence type="inferred from homology"/>
<evidence type="ECO:0000256" key="2">
    <source>
        <dbReference type="ARBA" id="ARBA00009262"/>
    </source>
</evidence>
<organism evidence="13 14">
    <name type="scientific">Phtheirospermum japonicum</name>
    <dbReference type="NCBI Taxonomy" id="374723"/>
    <lineage>
        <taxon>Eukaryota</taxon>
        <taxon>Viridiplantae</taxon>
        <taxon>Streptophyta</taxon>
        <taxon>Embryophyta</taxon>
        <taxon>Tracheophyta</taxon>
        <taxon>Spermatophyta</taxon>
        <taxon>Magnoliopsida</taxon>
        <taxon>eudicotyledons</taxon>
        <taxon>Gunneridae</taxon>
        <taxon>Pentapetalae</taxon>
        <taxon>asterids</taxon>
        <taxon>lamiids</taxon>
        <taxon>Lamiales</taxon>
        <taxon>Orobanchaceae</taxon>
        <taxon>Orobanchaceae incertae sedis</taxon>
        <taxon>Phtheirospermum</taxon>
    </lineage>
</organism>
<dbReference type="GO" id="GO:0036503">
    <property type="term" value="P:ERAD pathway"/>
    <property type="evidence" value="ECO:0007669"/>
    <property type="project" value="TreeGrafter"/>
</dbReference>
<dbReference type="Pfam" id="PF18826">
    <property type="entry name" value="bVLRF1"/>
    <property type="match status" value="1"/>
</dbReference>
<evidence type="ECO:0000256" key="7">
    <source>
        <dbReference type="ARBA" id="ARBA00022801"/>
    </source>
</evidence>
<evidence type="ECO:0000256" key="1">
    <source>
        <dbReference type="ARBA" id="ARBA00004496"/>
    </source>
</evidence>
<dbReference type="OrthoDB" id="429841at2759"/>